<evidence type="ECO:0000256" key="7">
    <source>
        <dbReference type="ARBA" id="ARBA00023157"/>
    </source>
</evidence>
<keyword evidence="6 10" id="KW-0472">Membrane</keyword>
<evidence type="ECO:0000259" key="12">
    <source>
        <dbReference type="Pfam" id="PF18707"/>
    </source>
</evidence>
<feature type="region of interest" description="Disordered" evidence="9">
    <location>
        <begin position="371"/>
        <end position="433"/>
    </location>
</feature>
<evidence type="ECO:0000256" key="10">
    <source>
        <dbReference type="SAM" id="Phobius"/>
    </source>
</evidence>
<feature type="transmembrane region" description="Helical" evidence="10">
    <location>
        <begin position="233"/>
        <end position="253"/>
    </location>
</feature>
<dbReference type="InterPro" id="IPR036116">
    <property type="entry name" value="FN3_sf"/>
</dbReference>
<feature type="compositionally biased region" description="Basic and acidic residues" evidence="9">
    <location>
        <begin position="390"/>
        <end position="401"/>
    </location>
</feature>
<feature type="signal peptide" evidence="11">
    <location>
        <begin position="1"/>
        <end position="24"/>
    </location>
</feature>
<name>A0A3B3RPC8_9TELE</name>
<dbReference type="Gene3D" id="2.60.40.10">
    <property type="entry name" value="Immunoglobulins"/>
    <property type="match status" value="2"/>
</dbReference>
<dbReference type="PANTHER" id="PTHR23037">
    <property type="entry name" value="CYTOKINE RECEPTOR"/>
    <property type="match status" value="1"/>
</dbReference>
<feature type="compositionally biased region" description="Acidic residues" evidence="9">
    <location>
        <begin position="409"/>
        <end position="421"/>
    </location>
</feature>
<feature type="compositionally biased region" description="Polar residues" evidence="9">
    <location>
        <begin position="422"/>
        <end position="431"/>
    </location>
</feature>
<dbReference type="InterPro" id="IPR040951">
    <property type="entry name" value="IL2RB_N1"/>
</dbReference>
<reference evidence="13" key="1">
    <citation type="submission" date="2025-08" db="UniProtKB">
        <authorList>
            <consortium name="Ensembl"/>
        </authorList>
    </citation>
    <scope>IDENTIFICATION</scope>
</reference>
<accession>A0A3B3RPC8</accession>
<dbReference type="Pfam" id="PF18707">
    <property type="entry name" value="IL2RB_N1"/>
    <property type="match status" value="1"/>
</dbReference>
<feature type="domain" description="Interleukin-2 receptor subunit beta N-terminal" evidence="12">
    <location>
        <begin position="25"/>
        <end position="101"/>
    </location>
</feature>
<dbReference type="GO" id="GO:0016064">
    <property type="term" value="P:immunoglobulin mediated immune response"/>
    <property type="evidence" value="ECO:0007669"/>
    <property type="project" value="TreeGrafter"/>
</dbReference>
<reference evidence="13" key="2">
    <citation type="submission" date="2025-09" db="UniProtKB">
        <authorList>
            <consortium name="Ensembl"/>
        </authorList>
    </citation>
    <scope>IDENTIFICATION</scope>
</reference>
<evidence type="ECO:0000256" key="3">
    <source>
        <dbReference type="ARBA" id="ARBA00022692"/>
    </source>
</evidence>
<proteinExistence type="inferred from homology"/>
<keyword evidence="3 10" id="KW-0812">Transmembrane</keyword>
<organism evidence="13 14">
    <name type="scientific">Paramormyrops kingsleyae</name>
    <dbReference type="NCBI Taxonomy" id="1676925"/>
    <lineage>
        <taxon>Eukaryota</taxon>
        <taxon>Metazoa</taxon>
        <taxon>Chordata</taxon>
        <taxon>Craniata</taxon>
        <taxon>Vertebrata</taxon>
        <taxon>Euteleostomi</taxon>
        <taxon>Actinopterygii</taxon>
        <taxon>Neopterygii</taxon>
        <taxon>Teleostei</taxon>
        <taxon>Osteoglossocephala</taxon>
        <taxon>Osteoglossomorpha</taxon>
        <taxon>Osteoglossiformes</taxon>
        <taxon>Mormyridae</taxon>
        <taxon>Paramormyrops</taxon>
    </lineage>
</organism>
<keyword evidence="7" id="KW-1015">Disulfide bond</keyword>
<keyword evidence="4 11" id="KW-0732">Signal</keyword>
<protein>
    <submittedName>
        <fullName evidence="13">Interleukin-2 receptor subunit beta-like</fullName>
    </submittedName>
</protein>
<keyword evidence="8" id="KW-0675">Receptor</keyword>
<sequence length="506" mass="56409">MGTQWLPPLLLLLHFSAFPQPSLQSLRCRNDFFNNITCVWNSTGVKPDTVCTLTGKHAAEITCRLRPLGDPGQKLHGCNLYFVNEDFYEDTPIHLTVKCENFTNAIYDEEYNPARSVKLQPPSAPNIENASIFWNFNGPPYLGGFRFQLEFKQSGQKWENAESVNVRDMRTSVEISEEKLEKGVVYDFRVRALVDEVEFEGEWSDWGPVSSWRSTVGVSPVASLDLDLVGLTYSLPVLGFCLILTFIIIIIIIKVTRPNWFFLLKTVPDPSKFFEGNGDFKKWPSPLFPPESFSISQHSEDISPIEVSITKDTDTLFKKDSTRLPEHWESSSQSSSFSNLGYFCSTHPSCYEPCHVYFSYQPVGGSVKGNSVGERVVDSGPIQSSSSYEPLEHHGQPRHPDSNSTTEDQQTEDEEEDEDSPEATSTPTNPSGVLPFPFPCGPPIFPHNLPGLPHFPVPFPGLDLDTALSRTLTPGLLGNVLSKSSLLSLEPSSGGYMPVKDNHNSC</sequence>
<feature type="chain" id="PRO_5017391985" evidence="11">
    <location>
        <begin position="25"/>
        <end position="506"/>
    </location>
</feature>
<dbReference type="PANTHER" id="PTHR23037:SF22">
    <property type="entry name" value="CYTOKINE RECEPTOR COMMON SUBUNIT BETA"/>
    <property type="match status" value="1"/>
</dbReference>
<evidence type="ECO:0000256" key="1">
    <source>
        <dbReference type="ARBA" id="ARBA00004167"/>
    </source>
</evidence>
<comment type="similarity">
    <text evidence="2">Belongs to the type I cytokine receptor family. Type 4 subfamily.</text>
</comment>
<evidence type="ECO:0000256" key="4">
    <source>
        <dbReference type="ARBA" id="ARBA00022729"/>
    </source>
</evidence>
<evidence type="ECO:0000256" key="6">
    <source>
        <dbReference type="ARBA" id="ARBA00023136"/>
    </source>
</evidence>
<dbReference type="AlphaFoldDB" id="A0A3B3RPC8"/>
<comment type="subcellular location">
    <subcellularLocation>
        <location evidence="1">Membrane</location>
        <topology evidence="1">Single-pass membrane protein</topology>
    </subcellularLocation>
</comment>
<dbReference type="Ensembl" id="ENSPKIT00000000167.1">
    <property type="protein sequence ID" value="ENSPKIP00000019571.1"/>
    <property type="gene ID" value="ENSPKIG00000004687.1"/>
</dbReference>
<dbReference type="InterPro" id="IPR013783">
    <property type="entry name" value="Ig-like_fold"/>
</dbReference>
<evidence type="ECO:0000256" key="5">
    <source>
        <dbReference type="ARBA" id="ARBA00022989"/>
    </source>
</evidence>
<evidence type="ECO:0000256" key="2">
    <source>
        <dbReference type="ARBA" id="ARBA00008280"/>
    </source>
</evidence>
<keyword evidence="5 10" id="KW-1133">Transmembrane helix</keyword>
<evidence type="ECO:0000256" key="8">
    <source>
        <dbReference type="ARBA" id="ARBA00023170"/>
    </source>
</evidence>
<evidence type="ECO:0000313" key="13">
    <source>
        <dbReference type="Ensembl" id="ENSPKIP00000019571.1"/>
    </source>
</evidence>
<keyword evidence="14" id="KW-1185">Reference proteome</keyword>
<evidence type="ECO:0000256" key="11">
    <source>
        <dbReference type="SAM" id="SignalP"/>
    </source>
</evidence>
<dbReference type="GO" id="GO:0009897">
    <property type="term" value="C:external side of plasma membrane"/>
    <property type="evidence" value="ECO:0007669"/>
    <property type="project" value="TreeGrafter"/>
</dbReference>
<dbReference type="Proteomes" id="UP000261540">
    <property type="component" value="Unplaced"/>
</dbReference>
<evidence type="ECO:0000313" key="14">
    <source>
        <dbReference type="Proteomes" id="UP000261540"/>
    </source>
</evidence>
<dbReference type="STRING" id="1676925.ENSPKIP00000019571"/>
<dbReference type="SUPFAM" id="SSF49265">
    <property type="entry name" value="Fibronectin type III"/>
    <property type="match status" value="1"/>
</dbReference>
<dbReference type="GO" id="GO:0004896">
    <property type="term" value="F:cytokine receptor activity"/>
    <property type="evidence" value="ECO:0007669"/>
    <property type="project" value="TreeGrafter"/>
</dbReference>
<dbReference type="GeneTree" id="ENSGT00510000049239"/>
<evidence type="ECO:0000256" key="9">
    <source>
        <dbReference type="SAM" id="MobiDB-lite"/>
    </source>
</evidence>